<dbReference type="InterPro" id="IPR018247">
    <property type="entry name" value="EF_Hand_1_Ca_BS"/>
</dbReference>
<dbReference type="InterPro" id="IPR002048">
    <property type="entry name" value="EF_hand_dom"/>
</dbReference>
<keyword evidence="11" id="KW-0472">Membrane</keyword>
<evidence type="ECO:0000256" key="13">
    <source>
        <dbReference type="ARBA" id="ARBA00037873"/>
    </source>
</evidence>
<dbReference type="GO" id="GO:0005783">
    <property type="term" value="C:endoplasmic reticulum"/>
    <property type="evidence" value="ECO:0007669"/>
    <property type="project" value="UniProtKB-SubCell"/>
</dbReference>
<dbReference type="PANTHER" id="PTHR46212:SF10">
    <property type="entry name" value="PEFLIN"/>
    <property type="match status" value="1"/>
</dbReference>
<proteinExistence type="inferred from homology"/>
<reference evidence="19" key="1">
    <citation type="submission" date="2023-08" db="EMBL/GenBank/DDBJ databases">
        <title>Chromosome-level Genome Assembly of mud carp (Cirrhinus molitorella).</title>
        <authorList>
            <person name="Liu H."/>
        </authorList>
    </citation>
    <scope>NUCLEOTIDE SEQUENCE</scope>
    <source>
        <strain evidence="19">Prfri</strain>
        <tissue evidence="19">Muscle</tissue>
    </source>
</reference>
<dbReference type="SMART" id="SM00054">
    <property type="entry name" value="EFh"/>
    <property type="match status" value="3"/>
</dbReference>
<feature type="domain" description="EF-hand" evidence="18">
    <location>
        <begin position="100"/>
        <end position="135"/>
    </location>
</feature>
<feature type="compositionally biased region" description="Gly residues" evidence="17">
    <location>
        <begin position="67"/>
        <end position="84"/>
    </location>
</feature>
<feature type="compositionally biased region" description="Low complexity" evidence="17">
    <location>
        <begin position="55"/>
        <end position="66"/>
    </location>
</feature>
<dbReference type="InterPro" id="IPR031933">
    <property type="entry name" value="UPF0767"/>
</dbReference>
<dbReference type="CDD" id="cd16184">
    <property type="entry name" value="EFh_PEF_peflin"/>
    <property type="match status" value="1"/>
</dbReference>
<keyword evidence="20" id="KW-1185">Reference proteome</keyword>
<evidence type="ECO:0000313" key="19">
    <source>
        <dbReference type="EMBL" id="KAK2887026.1"/>
    </source>
</evidence>
<evidence type="ECO:0000259" key="18">
    <source>
        <dbReference type="PROSITE" id="PS50222"/>
    </source>
</evidence>
<keyword evidence="4" id="KW-0963">Cytoplasm</keyword>
<keyword evidence="6" id="KW-0479">Metal-binding</keyword>
<dbReference type="InterPro" id="IPR011992">
    <property type="entry name" value="EF-hand-dom_pair"/>
</dbReference>
<dbReference type="AlphaFoldDB" id="A0AA88PNH4"/>
<evidence type="ECO:0000256" key="9">
    <source>
        <dbReference type="ARBA" id="ARBA00022837"/>
    </source>
</evidence>
<name>A0AA88PNH4_9TELE</name>
<dbReference type="EMBL" id="JAUYZG010000015">
    <property type="protein sequence ID" value="KAK2887026.1"/>
    <property type="molecule type" value="Genomic_DNA"/>
</dbReference>
<feature type="compositionally biased region" description="Gly residues" evidence="17">
    <location>
        <begin position="26"/>
        <end position="36"/>
    </location>
</feature>
<dbReference type="GO" id="GO:0048306">
    <property type="term" value="F:calcium-dependent protein binding"/>
    <property type="evidence" value="ECO:0007669"/>
    <property type="project" value="UniProtKB-ARBA"/>
</dbReference>
<dbReference type="FunFam" id="1.10.238.10:FF:000139">
    <property type="entry name" value="Peflin isoform 1"/>
    <property type="match status" value="1"/>
</dbReference>
<evidence type="ECO:0000256" key="6">
    <source>
        <dbReference type="ARBA" id="ARBA00022723"/>
    </source>
</evidence>
<dbReference type="PANTHER" id="PTHR46212">
    <property type="entry name" value="PEFLIN"/>
    <property type="match status" value="1"/>
</dbReference>
<feature type="domain" description="EF-hand" evidence="18">
    <location>
        <begin position="167"/>
        <end position="202"/>
    </location>
</feature>
<dbReference type="InterPro" id="IPR051426">
    <property type="entry name" value="Peflin/Sorcin_CaBP"/>
</dbReference>
<evidence type="ECO:0000256" key="17">
    <source>
        <dbReference type="SAM" id="MobiDB-lite"/>
    </source>
</evidence>
<dbReference type="Gene3D" id="1.10.238.10">
    <property type="entry name" value="EF-hand"/>
    <property type="match status" value="1"/>
</dbReference>
<evidence type="ECO:0000256" key="5">
    <source>
        <dbReference type="ARBA" id="ARBA00022692"/>
    </source>
</evidence>
<protein>
    <recommendedName>
        <fullName evidence="14">Peflin</fullName>
    </recommendedName>
    <alternativeName>
        <fullName evidence="15">PEF protein with a long N-terminal hydrophobic domain</fullName>
    </alternativeName>
    <alternativeName>
        <fullName evidence="16">Penta-EF hand domain-containing protein 1</fullName>
    </alternativeName>
</protein>
<evidence type="ECO:0000256" key="8">
    <source>
        <dbReference type="ARBA" id="ARBA00022824"/>
    </source>
</evidence>
<evidence type="ECO:0000256" key="4">
    <source>
        <dbReference type="ARBA" id="ARBA00022490"/>
    </source>
</evidence>
<accession>A0AA88PNH4</accession>
<evidence type="ECO:0000313" key="20">
    <source>
        <dbReference type="Proteomes" id="UP001187343"/>
    </source>
</evidence>
<comment type="subcellular location">
    <subcellularLocation>
        <location evidence="13">Cytoplasmic vesicle</location>
        <location evidence="13">COPII-coated vesicle membrane</location>
        <topology evidence="13">Peripheral membrane protein</topology>
    </subcellularLocation>
    <subcellularLocation>
        <location evidence="2">Endoplasmic reticulum</location>
    </subcellularLocation>
    <subcellularLocation>
        <location evidence="1">Membrane</location>
        <topology evidence="1">Single-pass membrane protein</topology>
    </subcellularLocation>
</comment>
<feature type="region of interest" description="Disordered" evidence="17">
    <location>
        <begin position="1"/>
        <end position="97"/>
    </location>
</feature>
<dbReference type="Proteomes" id="UP001187343">
    <property type="component" value="Unassembled WGS sequence"/>
</dbReference>
<evidence type="ECO:0000256" key="16">
    <source>
        <dbReference type="ARBA" id="ARBA00042606"/>
    </source>
</evidence>
<dbReference type="Pfam" id="PF13499">
    <property type="entry name" value="EF-hand_7"/>
    <property type="match status" value="1"/>
</dbReference>
<comment type="caution">
    <text evidence="19">The sequence shown here is derived from an EMBL/GenBank/DDBJ whole genome shotgun (WGS) entry which is preliminary data.</text>
</comment>
<evidence type="ECO:0000256" key="2">
    <source>
        <dbReference type="ARBA" id="ARBA00004240"/>
    </source>
</evidence>
<dbReference type="GO" id="GO:0005509">
    <property type="term" value="F:calcium ion binding"/>
    <property type="evidence" value="ECO:0007669"/>
    <property type="project" value="InterPro"/>
</dbReference>
<keyword evidence="12" id="KW-0968">Cytoplasmic vesicle</keyword>
<dbReference type="Pfam" id="PF13405">
    <property type="entry name" value="EF-hand_6"/>
    <property type="match status" value="1"/>
</dbReference>
<gene>
    <name evidence="19" type="ORF">Q8A67_015254</name>
</gene>
<dbReference type="SUPFAM" id="SSF47473">
    <property type="entry name" value="EF-hand"/>
    <property type="match status" value="1"/>
</dbReference>
<dbReference type="GO" id="GO:0048208">
    <property type="term" value="P:COPII vesicle coating"/>
    <property type="evidence" value="ECO:0007669"/>
    <property type="project" value="TreeGrafter"/>
</dbReference>
<dbReference type="Pfam" id="PF15990">
    <property type="entry name" value="UPF0767"/>
    <property type="match status" value="1"/>
</dbReference>
<sequence length="369" mass="40614">MSYPYGQSYQGPGGNAPRHHPPPGAPYGGGPAGGQYGSPYGSAPPGQQYGGGVPYGSYGQPGPRAPYGGGQAPGGPYGGYGQPQGGPYSQQAPAGNIPPGVNPEAYQWFCTVDTDRSGYINAKELKQALMNSNNSSFNDETCMMMLNMFDKTKTGRVDAFGFSALWTFLQQWRAVFQQFDRDRSGSINSNEMHQALSQMGYNLSPQFIQELVNRYSMRGVNGVLQLDRFIQVCTQLQSMTQAFREKDTGMTGNPIRLLLTVTQGGRKLNRLEIELCATMWPVIWTAMRTYAPYVTFPVAFVVGAVGYHLEWFIRGTPNAPGEERGIAELREDRKLEELTGQDSTQVLSLKDKLEFTPRAVLERNRPEKS</sequence>
<evidence type="ECO:0000256" key="15">
    <source>
        <dbReference type="ARBA" id="ARBA00041490"/>
    </source>
</evidence>
<feature type="compositionally biased region" description="Low complexity" evidence="17">
    <location>
        <begin position="37"/>
        <end position="47"/>
    </location>
</feature>
<keyword evidence="7" id="KW-0677">Repeat</keyword>
<evidence type="ECO:0000256" key="1">
    <source>
        <dbReference type="ARBA" id="ARBA00004167"/>
    </source>
</evidence>
<dbReference type="PROSITE" id="PS50222">
    <property type="entry name" value="EF_HAND_2"/>
    <property type="match status" value="2"/>
</dbReference>
<keyword evidence="5" id="KW-0812">Transmembrane</keyword>
<organism evidence="19 20">
    <name type="scientific">Cirrhinus molitorella</name>
    <name type="common">mud carp</name>
    <dbReference type="NCBI Taxonomy" id="172907"/>
    <lineage>
        <taxon>Eukaryota</taxon>
        <taxon>Metazoa</taxon>
        <taxon>Chordata</taxon>
        <taxon>Craniata</taxon>
        <taxon>Vertebrata</taxon>
        <taxon>Euteleostomi</taxon>
        <taxon>Actinopterygii</taxon>
        <taxon>Neopterygii</taxon>
        <taxon>Teleostei</taxon>
        <taxon>Ostariophysi</taxon>
        <taxon>Cypriniformes</taxon>
        <taxon>Cyprinidae</taxon>
        <taxon>Labeoninae</taxon>
        <taxon>Labeonini</taxon>
        <taxon>Cirrhinus</taxon>
    </lineage>
</organism>
<keyword evidence="9" id="KW-0106">Calcium</keyword>
<feature type="compositionally biased region" description="Low complexity" evidence="17">
    <location>
        <begin position="85"/>
        <end position="95"/>
    </location>
</feature>
<evidence type="ECO:0000256" key="14">
    <source>
        <dbReference type="ARBA" id="ARBA00041025"/>
    </source>
</evidence>
<dbReference type="PROSITE" id="PS00018">
    <property type="entry name" value="EF_HAND_1"/>
    <property type="match status" value="2"/>
</dbReference>
<evidence type="ECO:0000256" key="10">
    <source>
        <dbReference type="ARBA" id="ARBA00022989"/>
    </source>
</evidence>
<keyword evidence="8" id="KW-0256">Endoplasmic reticulum</keyword>
<evidence type="ECO:0000256" key="3">
    <source>
        <dbReference type="ARBA" id="ARBA00007304"/>
    </source>
</evidence>
<evidence type="ECO:0000256" key="12">
    <source>
        <dbReference type="ARBA" id="ARBA00023329"/>
    </source>
</evidence>
<comment type="similarity">
    <text evidence="3">Belongs to the SMIM12 family.</text>
</comment>
<dbReference type="GO" id="GO:0012507">
    <property type="term" value="C:ER to Golgi transport vesicle membrane"/>
    <property type="evidence" value="ECO:0007669"/>
    <property type="project" value="UniProtKB-SubCell"/>
</dbReference>
<keyword evidence="10" id="KW-1133">Transmembrane helix</keyword>
<evidence type="ECO:0000256" key="11">
    <source>
        <dbReference type="ARBA" id="ARBA00023136"/>
    </source>
</evidence>
<feature type="compositionally biased region" description="Low complexity" evidence="17">
    <location>
        <begin position="1"/>
        <end position="10"/>
    </location>
</feature>
<evidence type="ECO:0000256" key="7">
    <source>
        <dbReference type="ARBA" id="ARBA00022737"/>
    </source>
</evidence>